<dbReference type="GO" id="GO:0030422">
    <property type="term" value="P:siRNA processing"/>
    <property type="evidence" value="ECO:0007669"/>
    <property type="project" value="TreeGrafter"/>
</dbReference>
<keyword evidence="5" id="KW-1185">Reference proteome</keyword>
<organism evidence="4 5">
    <name type="scientific">Phlebiopsis gigantea (strain 11061_1 CR5-6)</name>
    <name type="common">White-rot fungus</name>
    <name type="synonym">Peniophora gigantea</name>
    <dbReference type="NCBI Taxonomy" id="745531"/>
    <lineage>
        <taxon>Eukaryota</taxon>
        <taxon>Fungi</taxon>
        <taxon>Dikarya</taxon>
        <taxon>Basidiomycota</taxon>
        <taxon>Agaricomycotina</taxon>
        <taxon>Agaricomycetes</taxon>
        <taxon>Polyporales</taxon>
        <taxon>Phanerochaetaceae</taxon>
        <taxon>Phlebiopsis</taxon>
    </lineage>
</organism>
<keyword evidence="1" id="KW-0808">Transferase</keyword>
<dbReference type="InterPro" id="IPR057596">
    <property type="entry name" value="RDRP_core"/>
</dbReference>
<dbReference type="Pfam" id="PF05183">
    <property type="entry name" value="RdRP"/>
    <property type="match status" value="1"/>
</dbReference>
<dbReference type="STRING" id="745531.A0A0C3SFM6"/>
<sequence length="1220" mass="139093">MEIELRYIPFAASQWDVKRTIGAILHSDEFLDTSDPNARPINFDVELNKHKAIEARNNGTGKLILPDAAIAHKLMRHARVPGQQIRMNGRKLFLTGSPNKPSMKTKERLQKTLYLNPEIEEQLEDKLEKLNVGLHVEKLQFGVFYRRPEDRPTESRRFSVEHEVAYKNRSAGMLEFEYMRKLIRIVLGDQRTEEYAYNVVITFANIRKMAAGLDFGNPYICFELHTPPVFQLQRFHRTLTGDSWNDERKYRMRKDSLSQPHAAVAPYAHHLRIILHEQSDLDKFIFLCKTAEIKSPVKAYIDACKREFFTPKRIYKFDQILKEFDWLVAFQLEALLRNGLLNTEDIMERFYGPITQLCARSPKTAADTLRLFTENLVSKDPQDTPMDCFQKVMSKNEPEHTELPPGNFHCHHVTVTPSRLLLEGPFVIQSNRVIRQYRGYEDHFIRVDFRDEDRLQYRWDRETDGTSLLEDRVGSHLKRGFTLAGRDFEFLAYSSSALREHAVWFINPFWHPEKGLVTAEGIRQSLGDFSSVIKCPSKYAARLAQAFTATDPSVDIRRDQWEIMNDLGKEPYLFTDGVGTISPELGNMIWDALCAARDESYRFNNIQPSAYQIRFLGFKGMVVVDHRLTGIKMRLRESMNKFQGPEEETATIEIARAFERPNTCYLNRPLVMILEDRGVDKEMFIQLQRDAVGAINMSSDKILACRQLFRSHSLGNSFRMGYIWQFLAAIGMGTIYEKTARVTLQDPFFERLIQYAKNDVLRSIKHSARIPVPKSWLLVGVADEGVAYIEEGCENVFTLGPNQIYACVQPSPDEAPIYLKGPVILARSPVVHPGDVQRVEAIGEPPGDGKLCFFKDLKNVVVLPCAGQRSLASMLGGGDLDGDLYSIICEDTLLPTEHADAAEYPPVDKHNLDRDSTVEDICDFIIEYIDSDVLGLLSDRHLVIADQSREGTRDQRCIELAKLCSQAVDYPKNGVKVDIQNAPNRLIPFKPDWKQAEDNAPRTTDYYTSDRALGELYRSVHLIATPKAVQFEREYPTRLTDSISLALIPHIQSALGSAETSKAEEGPIKPIFDQYADELRYICATHSLSDSPESRLVEEEAVVGTITAVCSQTRFRNDRTYRMRLHTKVVVDGVRRKLYQSPKEPSAPSATGAMRYGLRQAWLAWSYAMKGRHRPGANSFAIVALGCIASALADMNVISLKPEKRSEANAEEEDEEDEED</sequence>
<comment type="catalytic activity">
    <reaction evidence="1">
        <text>RNA(n) + a ribonucleoside 5'-triphosphate = RNA(n+1) + diphosphate</text>
        <dbReference type="Rhea" id="RHEA:21248"/>
        <dbReference type="Rhea" id="RHEA-COMP:14527"/>
        <dbReference type="Rhea" id="RHEA-COMP:17342"/>
        <dbReference type="ChEBI" id="CHEBI:33019"/>
        <dbReference type="ChEBI" id="CHEBI:61557"/>
        <dbReference type="ChEBI" id="CHEBI:140395"/>
        <dbReference type="EC" id="2.7.7.48"/>
    </reaction>
</comment>
<keyword evidence="1" id="KW-0694">RNA-binding</keyword>
<dbReference type="GO" id="GO:0003968">
    <property type="term" value="F:RNA-directed RNA polymerase activity"/>
    <property type="evidence" value="ECO:0007669"/>
    <property type="project" value="UniProtKB-KW"/>
</dbReference>
<protein>
    <recommendedName>
        <fullName evidence="1">RNA-dependent RNA polymerase</fullName>
        <ecNumber evidence="1">2.7.7.48</ecNumber>
    </recommendedName>
</protein>
<reference evidence="4 5" key="1">
    <citation type="journal article" date="2014" name="PLoS Genet.">
        <title>Analysis of the Phlebiopsis gigantea genome, transcriptome and secretome provides insight into its pioneer colonization strategies of wood.</title>
        <authorList>
            <person name="Hori C."/>
            <person name="Ishida T."/>
            <person name="Igarashi K."/>
            <person name="Samejima M."/>
            <person name="Suzuki H."/>
            <person name="Master E."/>
            <person name="Ferreira P."/>
            <person name="Ruiz-Duenas F.J."/>
            <person name="Held B."/>
            <person name="Canessa P."/>
            <person name="Larrondo L.F."/>
            <person name="Schmoll M."/>
            <person name="Druzhinina I.S."/>
            <person name="Kubicek C.P."/>
            <person name="Gaskell J.A."/>
            <person name="Kersten P."/>
            <person name="St John F."/>
            <person name="Glasner J."/>
            <person name="Sabat G."/>
            <person name="Splinter BonDurant S."/>
            <person name="Syed K."/>
            <person name="Yadav J."/>
            <person name="Mgbeahuruike A.C."/>
            <person name="Kovalchuk A."/>
            <person name="Asiegbu F.O."/>
            <person name="Lackner G."/>
            <person name="Hoffmeister D."/>
            <person name="Rencoret J."/>
            <person name="Gutierrez A."/>
            <person name="Sun H."/>
            <person name="Lindquist E."/>
            <person name="Barry K."/>
            <person name="Riley R."/>
            <person name="Grigoriev I.V."/>
            <person name="Henrissat B."/>
            <person name="Kues U."/>
            <person name="Berka R.M."/>
            <person name="Martinez A.T."/>
            <person name="Covert S.F."/>
            <person name="Blanchette R.A."/>
            <person name="Cullen D."/>
        </authorList>
    </citation>
    <scope>NUCLEOTIDE SEQUENCE [LARGE SCALE GENOMIC DNA]</scope>
    <source>
        <strain evidence="4 5">11061_1 CR5-6</strain>
    </source>
</reference>
<dbReference type="PANTHER" id="PTHR23079:SF55">
    <property type="entry name" value="RNA-DIRECTED RNA POLYMERASE"/>
    <property type="match status" value="1"/>
</dbReference>
<evidence type="ECO:0000259" key="3">
    <source>
        <dbReference type="Pfam" id="PF05183"/>
    </source>
</evidence>
<dbReference type="EC" id="2.7.7.48" evidence="1"/>
<evidence type="ECO:0000313" key="5">
    <source>
        <dbReference type="Proteomes" id="UP000053257"/>
    </source>
</evidence>
<dbReference type="Proteomes" id="UP000053257">
    <property type="component" value="Unassembled WGS sequence"/>
</dbReference>
<dbReference type="EMBL" id="KN840440">
    <property type="protein sequence ID" value="KIP12350.1"/>
    <property type="molecule type" value="Genomic_DNA"/>
</dbReference>
<evidence type="ECO:0000256" key="1">
    <source>
        <dbReference type="RuleBase" id="RU363098"/>
    </source>
</evidence>
<dbReference type="GO" id="GO:0031380">
    <property type="term" value="C:nuclear RNA-directed RNA polymerase complex"/>
    <property type="evidence" value="ECO:0007669"/>
    <property type="project" value="TreeGrafter"/>
</dbReference>
<keyword evidence="1" id="KW-0696">RNA-directed RNA polymerase</keyword>
<dbReference type="PANTHER" id="PTHR23079">
    <property type="entry name" value="RNA-DEPENDENT RNA POLYMERASE"/>
    <property type="match status" value="1"/>
</dbReference>
<name>A0A0C3SFM6_PHLG1</name>
<feature type="compositionally biased region" description="Acidic residues" evidence="2">
    <location>
        <begin position="1209"/>
        <end position="1220"/>
    </location>
</feature>
<dbReference type="InterPro" id="IPR007855">
    <property type="entry name" value="RDRP"/>
</dbReference>
<keyword evidence="1" id="KW-0548">Nucleotidyltransferase</keyword>
<comment type="similarity">
    <text evidence="1">Belongs to the RdRP family.</text>
</comment>
<dbReference type="GO" id="GO:0003723">
    <property type="term" value="F:RNA binding"/>
    <property type="evidence" value="ECO:0007669"/>
    <property type="project" value="UniProtKB-KW"/>
</dbReference>
<evidence type="ECO:0000256" key="2">
    <source>
        <dbReference type="SAM" id="MobiDB-lite"/>
    </source>
</evidence>
<gene>
    <name evidence="4" type="ORF">PHLGIDRAFT_98329</name>
</gene>
<dbReference type="AlphaFoldDB" id="A0A0C3SFM6"/>
<dbReference type="HOGENOM" id="CLU_001366_2_1_1"/>
<dbReference type="OrthoDB" id="6513042at2759"/>
<proteinExistence type="inferred from homology"/>
<feature type="region of interest" description="Disordered" evidence="2">
    <location>
        <begin position="1201"/>
        <end position="1220"/>
    </location>
</feature>
<accession>A0A0C3SFM6</accession>
<feature type="domain" description="RDRP core" evidence="3">
    <location>
        <begin position="415"/>
        <end position="1020"/>
    </location>
</feature>
<evidence type="ECO:0000313" key="4">
    <source>
        <dbReference type="EMBL" id="KIP12350.1"/>
    </source>
</evidence>